<comment type="caution">
    <text evidence="1">The sequence shown here is derived from an EMBL/GenBank/DDBJ whole genome shotgun (WGS) entry which is preliminary data.</text>
</comment>
<sequence length="74" mass="8517">MTKMEILALLLSAVALSQLLRSRRRPSAGRPVFGPRDVWPDCGGQYPLGGVLPRRQPVRRHRMLLRSCVVRRRR</sequence>
<evidence type="ECO:0000313" key="2">
    <source>
        <dbReference type="Proteomes" id="UP000542742"/>
    </source>
</evidence>
<gene>
    <name evidence="1" type="ORF">BKA14_007111</name>
</gene>
<evidence type="ECO:0000313" key="1">
    <source>
        <dbReference type="EMBL" id="MBB4696963.1"/>
    </source>
</evidence>
<protein>
    <submittedName>
        <fullName evidence="1">Uncharacterized protein</fullName>
    </submittedName>
</protein>
<dbReference type="Proteomes" id="UP000542742">
    <property type="component" value="Unassembled WGS sequence"/>
</dbReference>
<dbReference type="AlphaFoldDB" id="A0A7W7D0Z6"/>
<reference evidence="1 2" key="1">
    <citation type="submission" date="2020-08" db="EMBL/GenBank/DDBJ databases">
        <title>Sequencing the genomes of 1000 actinobacteria strains.</title>
        <authorList>
            <person name="Klenk H.-P."/>
        </authorList>
    </citation>
    <scope>NUCLEOTIDE SEQUENCE [LARGE SCALE GENOMIC DNA]</scope>
    <source>
        <strain evidence="1 2">DSM 45518</strain>
    </source>
</reference>
<organism evidence="1 2">
    <name type="scientific">Paractinoplanes abujensis</name>
    <dbReference type="NCBI Taxonomy" id="882441"/>
    <lineage>
        <taxon>Bacteria</taxon>
        <taxon>Bacillati</taxon>
        <taxon>Actinomycetota</taxon>
        <taxon>Actinomycetes</taxon>
        <taxon>Micromonosporales</taxon>
        <taxon>Micromonosporaceae</taxon>
        <taxon>Paractinoplanes</taxon>
    </lineage>
</organism>
<accession>A0A7W7D0Z6</accession>
<keyword evidence="2" id="KW-1185">Reference proteome</keyword>
<proteinExistence type="predicted"/>
<name>A0A7W7D0Z6_9ACTN</name>
<dbReference type="EMBL" id="JACHMF010000001">
    <property type="protein sequence ID" value="MBB4696963.1"/>
    <property type="molecule type" value="Genomic_DNA"/>
</dbReference>
<dbReference type="RefSeq" id="WP_184955143.1">
    <property type="nucleotide sequence ID" value="NZ_BOMC01000020.1"/>
</dbReference>